<dbReference type="Proteomes" id="UP000765509">
    <property type="component" value="Unassembled WGS sequence"/>
</dbReference>
<accession>A0A9Q3HZP9</accession>
<evidence type="ECO:0000256" key="7">
    <source>
        <dbReference type="ARBA" id="ARBA00022722"/>
    </source>
</evidence>
<comment type="catalytic activity">
    <reaction evidence="20">
        <text>DNA(n) + a 2'-deoxyribonucleoside 5'-triphosphate = DNA(n+1) + diphosphate</text>
        <dbReference type="Rhea" id="RHEA:22508"/>
        <dbReference type="Rhea" id="RHEA-COMP:17339"/>
        <dbReference type="Rhea" id="RHEA-COMP:17340"/>
        <dbReference type="ChEBI" id="CHEBI:33019"/>
        <dbReference type="ChEBI" id="CHEBI:61560"/>
        <dbReference type="ChEBI" id="CHEBI:173112"/>
        <dbReference type="EC" id="2.7.7.49"/>
    </reaction>
</comment>
<evidence type="ECO:0000256" key="11">
    <source>
        <dbReference type="ARBA" id="ARBA00022801"/>
    </source>
</evidence>
<protein>
    <submittedName>
        <fullName evidence="27">Uncharacterized protein</fullName>
    </submittedName>
</protein>
<dbReference type="PROSITE" id="PS50994">
    <property type="entry name" value="INTEGRASE"/>
    <property type="match status" value="1"/>
</dbReference>
<dbReference type="OrthoDB" id="7691805at2759"/>
<evidence type="ECO:0000256" key="8">
    <source>
        <dbReference type="ARBA" id="ARBA00022723"/>
    </source>
</evidence>
<feature type="region of interest" description="Disordered" evidence="24">
    <location>
        <begin position="622"/>
        <end position="670"/>
    </location>
</feature>
<evidence type="ECO:0000259" key="25">
    <source>
        <dbReference type="PROSITE" id="PS50158"/>
    </source>
</evidence>
<keyword evidence="10" id="KW-0255">Endonuclease</keyword>
<keyword evidence="14" id="KW-0694">RNA-binding</keyword>
<dbReference type="Pfam" id="PF22936">
    <property type="entry name" value="Pol_BBD"/>
    <property type="match status" value="1"/>
</dbReference>
<evidence type="ECO:0000256" key="3">
    <source>
        <dbReference type="ARBA" id="ARBA00022612"/>
    </source>
</evidence>
<dbReference type="PANTHER" id="PTHR42648:SF11">
    <property type="entry name" value="TRANSPOSON TY4-P GAG-POL POLYPROTEIN"/>
    <property type="match status" value="1"/>
</dbReference>
<evidence type="ECO:0000313" key="28">
    <source>
        <dbReference type="Proteomes" id="UP000765509"/>
    </source>
</evidence>
<dbReference type="InterPro" id="IPR039537">
    <property type="entry name" value="Retrotran_Ty1/copia-like"/>
</dbReference>
<dbReference type="Pfam" id="PF00665">
    <property type="entry name" value="rve"/>
    <property type="match status" value="1"/>
</dbReference>
<proteinExistence type="predicted"/>
<evidence type="ECO:0000256" key="23">
    <source>
        <dbReference type="SAM" id="Coils"/>
    </source>
</evidence>
<comment type="caution">
    <text evidence="27">The sequence shown here is derived from an EMBL/GenBank/DDBJ whole genome shotgun (WGS) entry which is preliminary data.</text>
</comment>
<dbReference type="GO" id="GO:0003723">
    <property type="term" value="F:RNA binding"/>
    <property type="evidence" value="ECO:0007669"/>
    <property type="project" value="UniProtKB-KW"/>
</dbReference>
<keyword evidence="6" id="KW-0548">Nucleotidyltransferase</keyword>
<keyword evidence="8" id="KW-0479">Metal-binding</keyword>
<evidence type="ECO:0000313" key="27">
    <source>
        <dbReference type="EMBL" id="MBW0522042.1"/>
    </source>
</evidence>
<dbReference type="PANTHER" id="PTHR42648">
    <property type="entry name" value="TRANSPOSASE, PUTATIVE-RELATED"/>
    <property type="match status" value="1"/>
</dbReference>
<dbReference type="Pfam" id="PF00098">
    <property type="entry name" value="zf-CCHC"/>
    <property type="match status" value="1"/>
</dbReference>
<dbReference type="AlphaFoldDB" id="A0A9Q3HZP9"/>
<dbReference type="Gene3D" id="3.30.420.10">
    <property type="entry name" value="Ribonuclease H-like superfamily/Ribonuclease H"/>
    <property type="match status" value="1"/>
</dbReference>
<dbReference type="GO" id="GO:0005524">
    <property type="term" value="F:ATP binding"/>
    <property type="evidence" value="ECO:0007669"/>
    <property type="project" value="UniProtKB-KW"/>
</dbReference>
<keyword evidence="5" id="KW-0645">Protease</keyword>
<keyword evidence="11" id="KW-0378">Hydrolase</keyword>
<feature type="domain" description="CCHC-type" evidence="25">
    <location>
        <begin position="173"/>
        <end position="188"/>
    </location>
</feature>
<evidence type="ECO:0000256" key="10">
    <source>
        <dbReference type="ARBA" id="ARBA00022759"/>
    </source>
</evidence>
<comment type="function">
    <text evidence="1">The aspartyl protease (PR) mediates the proteolytic cleavages of the Gag and Gag-Pol polyproteins after assembly of the VLP.</text>
</comment>
<reference evidence="27" key="1">
    <citation type="submission" date="2021-03" db="EMBL/GenBank/DDBJ databases">
        <title>Draft genome sequence of rust myrtle Austropuccinia psidii MF-1, a brazilian biotype.</title>
        <authorList>
            <person name="Quecine M.C."/>
            <person name="Pachon D.M.R."/>
            <person name="Bonatelli M.L."/>
            <person name="Correr F.H."/>
            <person name="Franceschini L.M."/>
            <person name="Leite T.F."/>
            <person name="Margarido G.R.A."/>
            <person name="Almeida C.A."/>
            <person name="Ferrarezi J.A."/>
            <person name="Labate C.A."/>
        </authorList>
    </citation>
    <scope>NUCLEOTIDE SEQUENCE</scope>
    <source>
        <strain evidence="27">MF-1</strain>
    </source>
</reference>
<keyword evidence="15" id="KW-0229">DNA integration</keyword>
<feature type="compositionally biased region" description="Acidic residues" evidence="24">
    <location>
        <begin position="633"/>
        <end position="642"/>
    </location>
</feature>
<name>A0A9Q3HZP9_9BASI</name>
<keyword evidence="9" id="KW-0547">Nucleotide-binding</keyword>
<dbReference type="InterPro" id="IPR057670">
    <property type="entry name" value="SH3_retrovirus"/>
</dbReference>
<keyword evidence="22" id="KW-0863">Zinc-finger</keyword>
<keyword evidence="19" id="KW-0233">DNA recombination</keyword>
<dbReference type="EMBL" id="AVOT02029272">
    <property type="protein sequence ID" value="MBW0522042.1"/>
    <property type="molecule type" value="Genomic_DNA"/>
</dbReference>
<evidence type="ECO:0000256" key="17">
    <source>
        <dbReference type="ARBA" id="ARBA00022932"/>
    </source>
</evidence>
<evidence type="ECO:0000256" key="5">
    <source>
        <dbReference type="ARBA" id="ARBA00022670"/>
    </source>
</evidence>
<keyword evidence="13" id="KW-0460">Magnesium</keyword>
<dbReference type="GO" id="GO:0006508">
    <property type="term" value="P:proteolysis"/>
    <property type="evidence" value="ECO:0007669"/>
    <property type="project" value="UniProtKB-KW"/>
</dbReference>
<evidence type="ECO:0000256" key="1">
    <source>
        <dbReference type="ARBA" id="ARBA00002180"/>
    </source>
</evidence>
<dbReference type="InterPro" id="IPR036397">
    <property type="entry name" value="RNaseH_sf"/>
</dbReference>
<dbReference type="GO" id="GO:0005634">
    <property type="term" value="C:nucleus"/>
    <property type="evidence" value="ECO:0007669"/>
    <property type="project" value="UniProtKB-ARBA"/>
</dbReference>
<dbReference type="GO" id="GO:0006397">
    <property type="term" value="P:mRNA processing"/>
    <property type="evidence" value="ECO:0007669"/>
    <property type="project" value="UniProtKB-KW"/>
</dbReference>
<evidence type="ECO:0000256" key="19">
    <source>
        <dbReference type="ARBA" id="ARBA00023172"/>
    </source>
</evidence>
<dbReference type="GO" id="GO:0008233">
    <property type="term" value="F:peptidase activity"/>
    <property type="evidence" value="ECO:0007669"/>
    <property type="project" value="UniProtKB-KW"/>
</dbReference>
<dbReference type="GO" id="GO:0006310">
    <property type="term" value="P:DNA recombination"/>
    <property type="evidence" value="ECO:0007669"/>
    <property type="project" value="UniProtKB-KW"/>
</dbReference>
<sequence length="838" mass="96614">MEKTESTRRIVLKEDNYVTWLTAMEAELRHIGCWKYLEGTDEHQTEEKKEKSYCLIMRHLDESIVAFVGNKILPEERGNGRSLWNILKEKYVGSGVQAQGVALDQFMELKFKDMDQWIQDLRTTTRRMTLTGTNYPTIEEIILSVEKDRALFKTKIEPKDEVAMPAGRETRTCYSCGKIGHLSKNCRNKNQNNKKRSFQEKIAEVDEDEQEESFAFLAINNNREVEALLANNMNKQTILDSGASDHMFTNKNDFDTLENSTGAAQIGQEGVKIPIEGKGSVTKNSNERKITFQNALYVPKLPYNLISLSQIWNKGGDLRRLPKNKFTIEKRNQILFGGDIENGLLHIKFNQTQAIISKHERLGHPGKEKGCEPCHLGKGTRKQFKKELERTKNNLDELSIDLMGPIKPESLGGSKYILVLVDTASCFSWVQMLKDKSKAKEEVTKLIQQIENRFEKHIKRIICNGGKEFVNNFLKEYCGNKGIELVVTTPYTPQHNGIVERTNRSLMDKARTLRIDSGVGKELWAELVHTENYLKVRTSKDGISPYKKLFKIKPNLRRIKRFGCRAYVTESTYKKKLDNRAQKGVLVGYEQDFGVYRILLDKEKKIIRSRDVWFVKDEMPYKESNQKDTTNGETDEEDEEPIDPVKEIPQQNEERTTEVTETSQTDDRREPLVIRLRVPPVQNKLVEEQQPDQDDQVVSTENILNARTRTQAQSLLAKLIQHTKNEEKAHATFVELVQQKEEAISKTDIINAMVLEDNTNEEQNPSTIAGAKKSHNWYKWKEAYFSELDSIAEQGVFDVYEKFDIPKGKTLINTQWVFTRKFDEKGDLKGYKARCVAR</sequence>
<keyword evidence="23" id="KW-0175">Coiled coil</keyword>
<evidence type="ECO:0000256" key="15">
    <source>
        <dbReference type="ARBA" id="ARBA00022908"/>
    </source>
</evidence>
<evidence type="ECO:0000256" key="4">
    <source>
        <dbReference type="ARBA" id="ARBA00022664"/>
    </source>
</evidence>
<evidence type="ECO:0000256" key="16">
    <source>
        <dbReference type="ARBA" id="ARBA00022918"/>
    </source>
</evidence>
<keyword evidence="12" id="KW-0067">ATP-binding</keyword>
<comment type="catalytic activity">
    <reaction evidence="21">
        <text>DNA(n) + a 2'-deoxyribonucleoside 5'-triphosphate = DNA(n+1) + diphosphate</text>
        <dbReference type="Rhea" id="RHEA:22508"/>
        <dbReference type="Rhea" id="RHEA-COMP:17339"/>
        <dbReference type="Rhea" id="RHEA-COMP:17340"/>
        <dbReference type="ChEBI" id="CHEBI:33019"/>
        <dbReference type="ChEBI" id="CHEBI:61560"/>
        <dbReference type="ChEBI" id="CHEBI:173112"/>
        <dbReference type="EC" id="2.7.7.7"/>
    </reaction>
</comment>
<keyword evidence="22" id="KW-0862">Zinc</keyword>
<dbReference type="GO" id="GO:0004519">
    <property type="term" value="F:endonuclease activity"/>
    <property type="evidence" value="ECO:0007669"/>
    <property type="project" value="UniProtKB-KW"/>
</dbReference>
<evidence type="ECO:0000256" key="21">
    <source>
        <dbReference type="ARBA" id="ARBA00049244"/>
    </source>
</evidence>
<feature type="domain" description="Integrase catalytic" evidence="26">
    <location>
        <begin position="388"/>
        <end position="553"/>
    </location>
</feature>
<evidence type="ECO:0000259" key="26">
    <source>
        <dbReference type="PROSITE" id="PS50994"/>
    </source>
</evidence>
<dbReference type="SMART" id="SM00343">
    <property type="entry name" value="ZnF_C2HC"/>
    <property type="match status" value="1"/>
</dbReference>
<dbReference type="InterPro" id="IPR012337">
    <property type="entry name" value="RNaseH-like_sf"/>
</dbReference>
<keyword evidence="28" id="KW-1185">Reference proteome</keyword>
<keyword evidence="3" id="KW-1188">Viral release from host cell</keyword>
<feature type="non-terminal residue" evidence="27">
    <location>
        <position position="838"/>
    </location>
</feature>
<dbReference type="PROSITE" id="PS50158">
    <property type="entry name" value="ZF_CCHC"/>
    <property type="match status" value="1"/>
</dbReference>
<dbReference type="InterPro" id="IPR036875">
    <property type="entry name" value="Znf_CCHC_sf"/>
</dbReference>
<dbReference type="GO" id="GO:0015074">
    <property type="term" value="P:DNA integration"/>
    <property type="evidence" value="ECO:0007669"/>
    <property type="project" value="UniProtKB-KW"/>
</dbReference>
<keyword evidence="2" id="KW-0815">Transposition</keyword>
<evidence type="ECO:0000256" key="14">
    <source>
        <dbReference type="ARBA" id="ARBA00022884"/>
    </source>
</evidence>
<evidence type="ECO:0000256" key="24">
    <source>
        <dbReference type="SAM" id="MobiDB-lite"/>
    </source>
</evidence>
<dbReference type="SUPFAM" id="SSF53098">
    <property type="entry name" value="Ribonuclease H-like"/>
    <property type="match status" value="1"/>
</dbReference>
<evidence type="ECO:0000256" key="2">
    <source>
        <dbReference type="ARBA" id="ARBA00022578"/>
    </source>
</evidence>
<organism evidence="27 28">
    <name type="scientific">Austropuccinia psidii MF-1</name>
    <dbReference type="NCBI Taxonomy" id="1389203"/>
    <lineage>
        <taxon>Eukaryota</taxon>
        <taxon>Fungi</taxon>
        <taxon>Dikarya</taxon>
        <taxon>Basidiomycota</taxon>
        <taxon>Pucciniomycotina</taxon>
        <taxon>Pucciniomycetes</taxon>
        <taxon>Pucciniales</taxon>
        <taxon>Sphaerophragmiaceae</taxon>
        <taxon>Austropuccinia</taxon>
    </lineage>
</organism>
<evidence type="ECO:0000256" key="6">
    <source>
        <dbReference type="ARBA" id="ARBA00022695"/>
    </source>
</evidence>
<evidence type="ECO:0000256" key="12">
    <source>
        <dbReference type="ARBA" id="ARBA00022840"/>
    </source>
</evidence>
<dbReference type="Gene3D" id="4.10.60.10">
    <property type="entry name" value="Zinc finger, CCHC-type"/>
    <property type="match status" value="1"/>
</dbReference>
<keyword evidence="4" id="KW-0507">mRNA processing</keyword>
<feature type="coiled-coil region" evidence="23">
    <location>
        <begin position="433"/>
        <end position="460"/>
    </location>
</feature>
<keyword evidence="17" id="KW-0808">Transferase</keyword>
<evidence type="ECO:0000256" key="22">
    <source>
        <dbReference type="PROSITE-ProRule" id="PRU00047"/>
    </source>
</evidence>
<dbReference type="InterPro" id="IPR001878">
    <property type="entry name" value="Znf_CCHC"/>
</dbReference>
<gene>
    <name evidence="27" type="ORF">O181_061757</name>
</gene>
<dbReference type="GO" id="GO:0008270">
    <property type="term" value="F:zinc ion binding"/>
    <property type="evidence" value="ECO:0007669"/>
    <property type="project" value="UniProtKB-KW"/>
</dbReference>
<dbReference type="GO" id="GO:0032196">
    <property type="term" value="P:transposition"/>
    <property type="evidence" value="ECO:0007669"/>
    <property type="project" value="UniProtKB-KW"/>
</dbReference>
<keyword evidence="17" id="KW-0239">DNA-directed DNA polymerase</keyword>
<dbReference type="Pfam" id="PF25597">
    <property type="entry name" value="SH3_retrovirus"/>
    <property type="match status" value="1"/>
</dbReference>
<evidence type="ECO:0000256" key="20">
    <source>
        <dbReference type="ARBA" id="ARBA00048173"/>
    </source>
</evidence>
<keyword evidence="7" id="KW-0540">Nuclease</keyword>
<keyword evidence="18" id="KW-0917">Virion maturation</keyword>
<dbReference type="GO" id="GO:0003887">
    <property type="term" value="F:DNA-directed DNA polymerase activity"/>
    <property type="evidence" value="ECO:0007669"/>
    <property type="project" value="UniProtKB-KW"/>
</dbReference>
<dbReference type="InterPro" id="IPR054722">
    <property type="entry name" value="PolX-like_BBD"/>
</dbReference>
<dbReference type="InterPro" id="IPR001584">
    <property type="entry name" value="Integrase_cat-core"/>
</dbReference>
<dbReference type="GO" id="GO:0003964">
    <property type="term" value="F:RNA-directed DNA polymerase activity"/>
    <property type="evidence" value="ECO:0007669"/>
    <property type="project" value="UniProtKB-KW"/>
</dbReference>
<evidence type="ECO:0000256" key="18">
    <source>
        <dbReference type="ARBA" id="ARBA00023113"/>
    </source>
</evidence>
<evidence type="ECO:0000256" key="13">
    <source>
        <dbReference type="ARBA" id="ARBA00022842"/>
    </source>
</evidence>
<evidence type="ECO:0000256" key="9">
    <source>
        <dbReference type="ARBA" id="ARBA00022741"/>
    </source>
</evidence>
<dbReference type="SUPFAM" id="SSF57756">
    <property type="entry name" value="Retrovirus zinc finger-like domains"/>
    <property type="match status" value="1"/>
</dbReference>
<keyword evidence="16" id="KW-0695">RNA-directed DNA polymerase</keyword>